<dbReference type="RefSeq" id="WP_054521281.1">
    <property type="nucleotide sequence ID" value="NZ_LGKO01000002.1"/>
</dbReference>
<evidence type="ECO:0000313" key="2">
    <source>
        <dbReference type="Proteomes" id="UP000050544"/>
    </source>
</evidence>
<comment type="caution">
    <text evidence="1">The sequence shown here is derived from an EMBL/GenBank/DDBJ whole genome shotgun (WGS) entry which is preliminary data.</text>
</comment>
<accession>A0A0P6Y7B2</accession>
<gene>
    <name evidence="1" type="ORF">SE15_06655</name>
</gene>
<sequence length="259" mass="29391">MNNIQLQPGLYTNIFPVTLPEEAVTIMVIKRTQVVDLRALRTDIEGQKANVFVYAHKNCVYGYGQDAIAFLAGKDFQEDKIFLRDIPALAAHVVMDGLILSALSKGFWQREKNSPKGFEARAKIFHPSPKGVTSQGKVKVFAGYDLRCAHYPAVESLGLVVDVVWAYQDEQGNPLNMHQMRIKNALNEALVIQEEFLRSTRTKTQEEFLRSTMRFNLQISQMRMHDYLLPFAQEFHEFTLPCGGQAQLGSIPFRVILGR</sequence>
<evidence type="ECO:0000313" key="1">
    <source>
        <dbReference type="EMBL" id="KPL84705.1"/>
    </source>
</evidence>
<dbReference type="AlphaFoldDB" id="A0A0P6Y7B2"/>
<proteinExistence type="predicted"/>
<dbReference type="Proteomes" id="UP000050544">
    <property type="component" value="Unassembled WGS sequence"/>
</dbReference>
<keyword evidence="2" id="KW-1185">Reference proteome</keyword>
<name>A0A0P6Y7B2_9CHLR</name>
<protein>
    <submittedName>
        <fullName evidence="1">Uncharacterized protein</fullName>
    </submittedName>
</protein>
<organism evidence="1 2">
    <name type="scientific">Thermanaerothrix daxensis</name>
    <dbReference type="NCBI Taxonomy" id="869279"/>
    <lineage>
        <taxon>Bacteria</taxon>
        <taxon>Bacillati</taxon>
        <taxon>Chloroflexota</taxon>
        <taxon>Anaerolineae</taxon>
        <taxon>Anaerolineales</taxon>
        <taxon>Anaerolineaceae</taxon>
        <taxon>Thermanaerothrix</taxon>
    </lineage>
</organism>
<dbReference type="EMBL" id="LGKO01000002">
    <property type="protein sequence ID" value="KPL84705.1"/>
    <property type="molecule type" value="Genomic_DNA"/>
</dbReference>
<reference evidence="1 2" key="1">
    <citation type="submission" date="2015-07" db="EMBL/GenBank/DDBJ databases">
        <title>Whole genome sequence of Thermanaerothrix daxensis DSM 23592.</title>
        <authorList>
            <person name="Hemp J."/>
            <person name="Ward L.M."/>
            <person name="Pace L.A."/>
            <person name="Fischer W.W."/>
        </authorList>
    </citation>
    <scope>NUCLEOTIDE SEQUENCE [LARGE SCALE GENOMIC DNA]</scope>
    <source>
        <strain evidence="1 2">GNS-1</strain>
    </source>
</reference>